<evidence type="ECO:0000313" key="1">
    <source>
        <dbReference type="EMBL" id="GAE27398.1"/>
    </source>
</evidence>
<gene>
    <name evidence="1" type="ORF">JCM9140_3543</name>
</gene>
<proteinExistence type="predicted"/>
<protein>
    <recommendedName>
        <fullName evidence="3">CopG family transcriptional regulator</fullName>
    </recommendedName>
</protein>
<sequence>MLKIKPKYPNTEVVNLKLSLRSRKILEHYADYTGLTEAQVLEELLPHLLEDDDFIKFIESKRSNKRMKRELGIDYV</sequence>
<evidence type="ECO:0008006" key="3">
    <source>
        <dbReference type="Google" id="ProtNLM"/>
    </source>
</evidence>
<dbReference type="RefSeq" id="WP_034748583.1">
    <property type="nucleotide sequence ID" value="NZ_BAUT01000049.1"/>
</dbReference>
<dbReference type="Proteomes" id="UP000018890">
    <property type="component" value="Unassembled WGS sequence"/>
</dbReference>
<accession>W4Q6T3</accession>
<dbReference type="OrthoDB" id="2880511at2"/>
<dbReference type="AlphaFoldDB" id="W4Q6T3"/>
<dbReference type="STRING" id="1236970.JCM9140_3543"/>
<name>W4Q6T3_9BACI</name>
<comment type="caution">
    <text evidence="1">The sequence shown here is derived from an EMBL/GenBank/DDBJ whole genome shotgun (WGS) entry which is preliminary data.</text>
</comment>
<organism evidence="1 2">
    <name type="scientific">Halalkalibacter wakoensis JCM 9140</name>
    <dbReference type="NCBI Taxonomy" id="1236970"/>
    <lineage>
        <taxon>Bacteria</taxon>
        <taxon>Bacillati</taxon>
        <taxon>Bacillota</taxon>
        <taxon>Bacilli</taxon>
        <taxon>Bacillales</taxon>
        <taxon>Bacillaceae</taxon>
        <taxon>Halalkalibacter</taxon>
    </lineage>
</organism>
<keyword evidence="2" id="KW-1185">Reference proteome</keyword>
<reference evidence="1" key="1">
    <citation type="journal article" date="2014" name="Genome Announc.">
        <title>Draft Genome Sequences of Three Alkaliphilic Bacillus Strains, Bacillus wakoensis JCM 9140T, Bacillus akibai JCM 9157T, and Bacillus hemicellulosilyticus JCM 9152T.</title>
        <authorList>
            <person name="Yuki M."/>
            <person name="Oshima K."/>
            <person name="Suda W."/>
            <person name="Oshida Y."/>
            <person name="Kitamura K."/>
            <person name="Iida T."/>
            <person name="Hattori M."/>
            <person name="Ohkuma M."/>
        </authorList>
    </citation>
    <scope>NUCLEOTIDE SEQUENCE [LARGE SCALE GENOMIC DNA]</scope>
    <source>
        <strain evidence="1">JCM 9140</strain>
    </source>
</reference>
<evidence type="ECO:0000313" key="2">
    <source>
        <dbReference type="Proteomes" id="UP000018890"/>
    </source>
</evidence>
<dbReference type="EMBL" id="BAUT01000049">
    <property type="protein sequence ID" value="GAE27398.1"/>
    <property type="molecule type" value="Genomic_DNA"/>
</dbReference>